<dbReference type="Proteomes" id="UP001501231">
    <property type="component" value="Unassembled WGS sequence"/>
</dbReference>
<reference evidence="8 9" key="1">
    <citation type="journal article" date="2019" name="Int. J. Syst. Evol. Microbiol.">
        <title>The Global Catalogue of Microorganisms (GCM) 10K type strain sequencing project: providing services to taxonomists for standard genome sequencing and annotation.</title>
        <authorList>
            <consortium name="The Broad Institute Genomics Platform"/>
            <consortium name="The Broad Institute Genome Sequencing Center for Infectious Disease"/>
            <person name="Wu L."/>
            <person name="Ma J."/>
        </authorList>
    </citation>
    <scope>NUCLEOTIDE SEQUENCE [LARGE SCALE GENOMIC DNA]</scope>
    <source>
        <strain evidence="8 9">JCM 3325</strain>
    </source>
</reference>
<keyword evidence="2" id="KW-1003">Cell membrane</keyword>
<dbReference type="GO" id="GO:0016301">
    <property type="term" value="F:kinase activity"/>
    <property type="evidence" value="ECO:0007669"/>
    <property type="project" value="UniProtKB-KW"/>
</dbReference>
<dbReference type="Gene3D" id="3.40.50.10330">
    <property type="entry name" value="Probable inorganic polyphosphate/atp-NAD kinase, domain 1"/>
    <property type="match status" value="1"/>
</dbReference>
<dbReference type="InterPro" id="IPR017438">
    <property type="entry name" value="ATP-NAD_kinase_N"/>
</dbReference>
<evidence type="ECO:0000256" key="6">
    <source>
        <dbReference type="ARBA" id="ARBA00023136"/>
    </source>
</evidence>
<evidence type="ECO:0000256" key="5">
    <source>
        <dbReference type="ARBA" id="ARBA00022989"/>
    </source>
</evidence>
<keyword evidence="8" id="KW-0418">Kinase</keyword>
<evidence type="ECO:0000256" key="1">
    <source>
        <dbReference type="ARBA" id="ARBA00004651"/>
    </source>
</evidence>
<protein>
    <submittedName>
        <fullName evidence="8">Bifunctional phosphatase PAP2/diacylglycerol kinase family protein</fullName>
    </submittedName>
</protein>
<evidence type="ECO:0000256" key="3">
    <source>
        <dbReference type="ARBA" id="ARBA00022692"/>
    </source>
</evidence>
<dbReference type="SUPFAM" id="SSF111331">
    <property type="entry name" value="NAD kinase/diacylglycerol kinase-like"/>
    <property type="match status" value="1"/>
</dbReference>
<name>A0ABN3JNN3_9ACTN</name>
<gene>
    <name evidence="8" type="ORF">GCM10010191_58020</name>
</gene>
<dbReference type="InterPro" id="IPR016064">
    <property type="entry name" value="NAD/diacylglycerol_kinase_sf"/>
</dbReference>
<keyword evidence="8" id="KW-0808">Transferase</keyword>
<keyword evidence="9" id="KW-1185">Reference proteome</keyword>
<sequence>MLESRYTASARRVLGRRPFDHPPAERGRRRRRTPALFRKGPLRRLGRLDRWAFDQVAAAHLPGLEVVLPRLSRAADHGVLWFTAAGAMGLTRRARLRRAALRGSVAIAVASPVVNVLGKHAFRRARPVVDLVPPIRIRWKLPTSHAFPSGHSASAAAFATGVAMEAPRAVAAPVAATAAAVAFARIYTGAHYPGDVLAGVGIGALAALGTRLVWPARPPVAHITRTFTEKVMITGDGQGIVVVVNGDAGAGEGAAEVPVLRSAAESAVGLVRRELPAAGIVRPGPDEDLDKVLDEAAAHAEVLGVIGGDGTLNAAARAAVAHDVPLLPIPGGTFDHFARALGIETAADAVAAYRGGRLGRVDVGVVAPVGDEDAPEHELIFLNTAGIGAYTELVERRERLEGRLGKWGALAVAAVRTFRHSEPLPLLVDGRLRRVWLGFVGNCSYGSRGPAPTWRRHLDDGRLDIRLVTTGERVPRLRALAAVLAGHLHVMPGYRAWHADALELAAPGGGLRMARDGEVTSLPPSVRVGKRPGALAVFCPPTPA</sequence>
<dbReference type="Pfam" id="PF19279">
    <property type="entry name" value="YegS_C"/>
    <property type="match status" value="1"/>
</dbReference>
<proteinExistence type="predicted"/>
<dbReference type="PANTHER" id="PTHR14969">
    <property type="entry name" value="SPHINGOSINE-1-PHOSPHATE PHOSPHOHYDROLASE"/>
    <property type="match status" value="1"/>
</dbReference>
<dbReference type="InterPro" id="IPR036938">
    <property type="entry name" value="PAP2/HPO_sf"/>
</dbReference>
<dbReference type="PROSITE" id="PS50146">
    <property type="entry name" value="DAGK"/>
    <property type="match status" value="1"/>
</dbReference>
<evidence type="ECO:0000313" key="9">
    <source>
        <dbReference type="Proteomes" id="UP001501231"/>
    </source>
</evidence>
<dbReference type="CDD" id="cd01610">
    <property type="entry name" value="PAP2_like"/>
    <property type="match status" value="1"/>
</dbReference>
<comment type="caution">
    <text evidence="8">The sequence shown here is derived from an EMBL/GenBank/DDBJ whole genome shotgun (WGS) entry which is preliminary data.</text>
</comment>
<dbReference type="Gene3D" id="2.60.200.40">
    <property type="match status" value="1"/>
</dbReference>
<dbReference type="SMART" id="SM00014">
    <property type="entry name" value="acidPPc"/>
    <property type="match status" value="1"/>
</dbReference>
<dbReference type="SUPFAM" id="SSF48317">
    <property type="entry name" value="Acid phosphatase/Vanadium-dependent haloperoxidase"/>
    <property type="match status" value="1"/>
</dbReference>
<dbReference type="InterPro" id="IPR001206">
    <property type="entry name" value="Diacylglycerol_kinase_cat_dom"/>
</dbReference>
<feature type="domain" description="DAGKc" evidence="7">
    <location>
        <begin position="235"/>
        <end position="370"/>
    </location>
</feature>
<evidence type="ECO:0000259" key="7">
    <source>
        <dbReference type="PROSITE" id="PS50146"/>
    </source>
</evidence>
<evidence type="ECO:0000313" key="8">
    <source>
        <dbReference type="EMBL" id="GAA2435728.1"/>
    </source>
</evidence>
<keyword evidence="4" id="KW-0378">Hydrolase</keyword>
<keyword evidence="6" id="KW-0472">Membrane</keyword>
<organism evidence="8 9">
    <name type="scientific">Actinomadura vinacea</name>
    <dbReference type="NCBI Taxonomy" id="115336"/>
    <lineage>
        <taxon>Bacteria</taxon>
        <taxon>Bacillati</taxon>
        <taxon>Actinomycetota</taxon>
        <taxon>Actinomycetes</taxon>
        <taxon>Streptosporangiales</taxon>
        <taxon>Thermomonosporaceae</taxon>
        <taxon>Actinomadura</taxon>
    </lineage>
</organism>
<dbReference type="PANTHER" id="PTHR14969:SF62">
    <property type="entry name" value="DECAPRENYLPHOSPHORYL-5-PHOSPHORIBOSE PHOSPHATASE RV3807C-RELATED"/>
    <property type="match status" value="1"/>
</dbReference>
<dbReference type="InterPro" id="IPR000326">
    <property type="entry name" value="PAP2/HPO"/>
</dbReference>
<comment type="subcellular location">
    <subcellularLocation>
        <location evidence="1">Cell membrane</location>
        <topology evidence="1">Multi-pass membrane protein</topology>
    </subcellularLocation>
</comment>
<dbReference type="Pfam" id="PF01569">
    <property type="entry name" value="PAP2"/>
    <property type="match status" value="1"/>
</dbReference>
<keyword evidence="3" id="KW-0812">Transmembrane</keyword>
<accession>A0ABN3JNN3</accession>
<evidence type="ECO:0000256" key="4">
    <source>
        <dbReference type="ARBA" id="ARBA00022801"/>
    </source>
</evidence>
<evidence type="ECO:0000256" key="2">
    <source>
        <dbReference type="ARBA" id="ARBA00022475"/>
    </source>
</evidence>
<dbReference type="InterPro" id="IPR045540">
    <property type="entry name" value="YegS/DAGK_C"/>
</dbReference>
<dbReference type="Pfam" id="PF00781">
    <property type="entry name" value="DAGK_cat"/>
    <property type="match status" value="1"/>
</dbReference>
<dbReference type="EMBL" id="BAAARW010000020">
    <property type="protein sequence ID" value="GAA2435728.1"/>
    <property type="molecule type" value="Genomic_DNA"/>
</dbReference>
<dbReference type="Gene3D" id="1.20.144.10">
    <property type="entry name" value="Phosphatidic acid phosphatase type 2/haloperoxidase"/>
    <property type="match status" value="1"/>
</dbReference>
<keyword evidence="5" id="KW-1133">Transmembrane helix</keyword>